<dbReference type="Pfam" id="PF07963">
    <property type="entry name" value="N_methyl"/>
    <property type="match status" value="1"/>
</dbReference>
<organism evidence="2 3">
    <name type="scientific">Luteimonas yindakuii</name>
    <dbReference type="NCBI Taxonomy" id="2565782"/>
    <lineage>
        <taxon>Bacteria</taxon>
        <taxon>Pseudomonadati</taxon>
        <taxon>Pseudomonadota</taxon>
        <taxon>Gammaproteobacteria</taxon>
        <taxon>Lysobacterales</taxon>
        <taxon>Lysobacteraceae</taxon>
        <taxon>Luteimonas</taxon>
    </lineage>
</organism>
<dbReference type="Proteomes" id="UP000298681">
    <property type="component" value="Unassembled WGS sequence"/>
</dbReference>
<keyword evidence="1" id="KW-0472">Membrane</keyword>
<dbReference type="NCBIfam" id="TIGR02532">
    <property type="entry name" value="IV_pilin_GFxxxE"/>
    <property type="match status" value="1"/>
</dbReference>
<accession>A0A4Z1RK36</accession>
<proteinExistence type="predicted"/>
<protein>
    <submittedName>
        <fullName evidence="2">Type IV pilus modification protein PilV</fullName>
    </submittedName>
</protein>
<name>A0A4Z1RK36_9GAMM</name>
<dbReference type="PROSITE" id="PS00409">
    <property type="entry name" value="PROKAR_NTER_METHYL"/>
    <property type="match status" value="1"/>
</dbReference>
<dbReference type="InterPro" id="IPR012902">
    <property type="entry name" value="N_methyl_site"/>
</dbReference>
<comment type="caution">
    <text evidence="2">The sequence shown here is derived from an EMBL/GenBank/DDBJ whole genome shotgun (WGS) entry which is preliminary data.</text>
</comment>
<dbReference type="RefSeq" id="WP_134673873.1">
    <property type="nucleotide sequence ID" value="NZ_SPUH01000001.1"/>
</dbReference>
<dbReference type="InterPro" id="IPR013362">
    <property type="entry name" value="Pilus_4_PilV"/>
</dbReference>
<dbReference type="AlphaFoldDB" id="A0A4Z1RK36"/>
<evidence type="ECO:0000256" key="1">
    <source>
        <dbReference type="SAM" id="Phobius"/>
    </source>
</evidence>
<sequence>MSRYGIVRRVSRRQAGGFSLIEVLIALVILALGLLGFALLQTLNLRYTQSANYRTQATNLAYDLLDQMRSNHYAAAWYAGPAGASFAPGDVTSRQCGRTVGTVTIEQNVARWQCQVFAALGDEARATVTYNNRDVVVTLSWGERLELGPSSTTFEVETVL</sequence>
<feature type="transmembrane region" description="Helical" evidence="1">
    <location>
        <begin position="20"/>
        <end position="40"/>
    </location>
</feature>
<evidence type="ECO:0000313" key="2">
    <source>
        <dbReference type="EMBL" id="TKS54499.1"/>
    </source>
</evidence>
<evidence type="ECO:0000313" key="3">
    <source>
        <dbReference type="Proteomes" id="UP000298681"/>
    </source>
</evidence>
<dbReference type="NCBIfam" id="TIGR02523">
    <property type="entry name" value="type_IV_pilV"/>
    <property type="match status" value="1"/>
</dbReference>
<keyword evidence="1" id="KW-1133">Transmembrane helix</keyword>
<keyword evidence="3" id="KW-1185">Reference proteome</keyword>
<gene>
    <name evidence="2" type="primary">pilV</name>
    <name evidence="2" type="ORF">E4582_06830</name>
</gene>
<dbReference type="EMBL" id="SPUH01000001">
    <property type="protein sequence ID" value="TKS54499.1"/>
    <property type="molecule type" value="Genomic_DNA"/>
</dbReference>
<keyword evidence="1" id="KW-0812">Transmembrane</keyword>
<reference evidence="2 3" key="1">
    <citation type="submission" date="2019-01" db="EMBL/GenBank/DDBJ databases">
        <authorList>
            <person name="Zhang S."/>
        </authorList>
    </citation>
    <scope>NUCLEOTIDE SEQUENCE [LARGE SCALE GENOMIC DNA]</scope>
    <source>
        <strain evidence="2 3">1626</strain>
    </source>
</reference>